<evidence type="ECO:0000256" key="4">
    <source>
        <dbReference type="ARBA" id="ARBA00023136"/>
    </source>
</evidence>
<dbReference type="InterPro" id="IPR003844">
    <property type="entry name" value="UPF0060"/>
</dbReference>
<organism evidence="6 7">
    <name type="scientific">Aphanomyces astaci</name>
    <name type="common">Crayfish plague agent</name>
    <dbReference type="NCBI Taxonomy" id="112090"/>
    <lineage>
        <taxon>Eukaryota</taxon>
        <taxon>Sar</taxon>
        <taxon>Stramenopiles</taxon>
        <taxon>Oomycota</taxon>
        <taxon>Saprolegniomycetes</taxon>
        <taxon>Saprolegniales</taxon>
        <taxon>Verrucalvaceae</taxon>
        <taxon>Aphanomyces</taxon>
    </lineage>
</organism>
<name>A0A397AEJ8_APHAT</name>
<dbReference type="GO" id="GO:0005886">
    <property type="term" value="C:plasma membrane"/>
    <property type="evidence" value="ECO:0007669"/>
    <property type="project" value="TreeGrafter"/>
</dbReference>
<accession>A0A397AEJ8</accession>
<feature type="transmembrane region" description="Helical" evidence="5">
    <location>
        <begin position="35"/>
        <end position="56"/>
    </location>
</feature>
<feature type="transmembrane region" description="Helical" evidence="5">
    <location>
        <begin position="68"/>
        <end position="84"/>
    </location>
</feature>
<dbReference type="EMBL" id="QUSZ01006999">
    <property type="protein sequence ID" value="RHY03891.1"/>
    <property type="molecule type" value="Genomic_DNA"/>
</dbReference>
<keyword evidence="2 5" id="KW-0812">Transmembrane</keyword>
<dbReference type="SUPFAM" id="SSF103481">
    <property type="entry name" value="Multidrug resistance efflux transporter EmrE"/>
    <property type="match status" value="1"/>
</dbReference>
<evidence type="ECO:0000256" key="5">
    <source>
        <dbReference type="SAM" id="Phobius"/>
    </source>
</evidence>
<evidence type="ECO:0000256" key="1">
    <source>
        <dbReference type="ARBA" id="ARBA00022475"/>
    </source>
</evidence>
<dbReference type="Proteomes" id="UP000265427">
    <property type="component" value="Unassembled WGS sequence"/>
</dbReference>
<dbReference type="PANTHER" id="PTHR36116">
    <property type="entry name" value="UPF0060 MEMBRANE PROTEIN YNFA"/>
    <property type="match status" value="1"/>
</dbReference>
<evidence type="ECO:0000256" key="2">
    <source>
        <dbReference type="ARBA" id="ARBA00022692"/>
    </source>
</evidence>
<proteinExistence type="predicted"/>
<dbReference type="AlphaFoldDB" id="A0A397AEJ8"/>
<dbReference type="PANTHER" id="PTHR36116:SF1">
    <property type="entry name" value="UPF0060 MEMBRANE PROTEIN YNFA"/>
    <property type="match status" value="1"/>
</dbReference>
<evidence type="ECO:0000256" key="3">
    <source>
        <dbReference type="ARBA" id="ARBA00022989"/>
    </source>
</evidence>
<evidence type="ECO:0000313" key="6">
    <source>
        <dbReference type="EMBL" id="RHY03891.1"/>
    </source>
</evidence>
<reference evidence="6 7" key="1">
    <citation type="submission" date="2018-08" db="EMBL/GenBank/DDBJ databases">
        <title>Aphanomyces genome sequencing and annotation.</title>
        <authorList>
            <person name="Minardi D."/>
            <person name="Oidtmann B."/>
            <person name="Van Der Giezen M."/>
            <person name="Studholme D.J."/>
        </authorList>
    </citation>
    <scope>NUCLEOTIDE SEQUENCE [LARGE SCALE GENOMIC DNA]</scope>
    <source>
        <strain evidence="6 7">Kv</strain>
    </source>
</reference>
<sequence>MHSAVRETLLFLVAGVLEIGGGYGVWVFVKNEDCASYRHILFAVLGSIALVAYGWVQSLQAIEFGRLFAVYGGYFIVLSLFWGWTVDGKKPDVGDWVGSLIAFAGVLVMLYWPRPATP</sequence>
<gene>
    <name evidence="6" type="ORF">DYB36_005444</name>
</gene>
<evidence type="ECO:0000313" key="7">
    <source>
        <dbReference type="Proteomes" id="UP000265427"/>
    </source>
</evidence>
<comment type="caution">
    <text evidence="6">The sequence shown here is derived from an EMBL/GenBank/DDBJ whole genome shotgun (WGS) entry which is preliminary data.</text>
</comment>
<dbReference type="Pfam" id="PF02694">
    <property type="entry name" value="UPF0060"/>
    <property type="match status" value="1"/>
</dbReference>
<keyword evidence="3 5" id="KW-1133">Transmembrane helix</keyword>
<feature type="transmembrane region" description="Helical" evidence="5">
    <location>
        <begin position="9"/>
        <end position="29"/>
    </location>
</feature>
<keyword evidence="1" id="KW-1003">Cell membrane</keyword>
<dbReference type="Gene3D" id="1.10.3730.20">
    <property type="match status" value="1"/>
</dbReference>
<dbReference type="InterPro" id="IPR037185">
    <property type="entry name" value="EmrE-like"/>
</dbReference>
<dbReference type="VEuPathDB" id="FungiDB:H257_11574"/>
<keyword evidence="4 5" id="KW-0472">Membrane</keyword>
<protein>
    <submittedName>
        <fullName evidence="6">Uncharacterized protein</fullName>
    </submittedName>
</protein>
<feature type="transmembrane region" description="Helical" evidence="5">
    <location>
        <begin position="96"/>
        <end position="112"/>
    </location>
</feature>